<feature type="compositionally biased region" description="Polar residues" evidence="2">
    <location>
        <begin position="214"/>
        <end position="231"/>
    </location>
</feature>
<evidence type="ECO:0000256" key="2">
    <source>
        <dbReference type="SAM" id="MobiDB-lite"/>
    </source>
</evidence>
<organism evidence="3 4">
    <name type="scientific">Neodothiora populina</name>
    <dbReference type="NCBI Taxonomy" id="2781224"/>
    <lineage>
        <taxon>Eukaryota</taxon>
        <taxon>Fungi</taxon>
        <taxon>Dikarya</taxon>
        <taxon>Ascomycota</taxon>
        <taxon>Pezizomycotina</taxon>
        <taxon>Dothideomycetes</taxon>
        <taxon>Dothideomycetidae</taxon>
        <taxon>Dothideales</taxon>
        <taxon>Dothioraceae</taxon>
        <taxon>Neodothiora</taxon>
    </lineage>
</organism>
<evidence type="ECO:0000313" key="4">
    <source>
        <dbReference type="Proteomes" id="UP001562354"/>
    </source>
</evidence>
<keyword evidence="1" id="KW-0175">Coiled coil</keyword>
<feature type="region of interest" description="Disordered" evidence="2">
    <location>
        <begin position="279"/>
        <end position="470"/>
    </location>
</feature>
<reference evidence="3 4" key="1">
    <citation type="submission" date="2024-07" db="EMBL/GenBank/DDBJ databases">
        <title>Draft sequence of the Neodothiora populina.</title>
        <authorList>
            <person name="Drown D.D."/>
            <person name="Schuette U.S."/>
            <person name="Buechlein A.B."/>
            <person name="Rusch D.R."/>
            <person name="Winton L.W."/>
            <person name="Adams G.A."/>
        </authorList>
    </citation>
    <scope>NUCLEOTIDE SEQUENCE [LARGE SCALE GENOMIC DNA]</scope>
    <source>
        <strain evidence="3 4">CPC 39397</strain>
    </source>
</reference>
<feature type="region of interest" description="Disordered" evidence="2">
    <location>
        <begin position="582"/>
        <end position="626"/>
    </location>
</feature>
<feature type="compositionally biased region" description="Acidic residues" evidence="2">
    <location>
        <begin position="612"/>
        <end position="626"/>
    </location>
</feature>
<dbReference type="RefSeq" id="XP_069203545.1">
    <property type="nucleotide sequence ID" value="XM_069347878.1"/>
</dbReference>
<name>A0ABR3PMB2_9PEZI</name>
<evidence type="ECO:0000256" key="1">
    <source>
        <dbReference type="SAM" id="Coils"/>
    </source>
</evidence>
<feature type="region of interest" description="Disordered" evidence="2">
    <location>
        <begin position="209"/>
        <end position="237"/>
    </location>
</feature>
<accession>A0ABR3PMB2</accession>
<feature type="compositionally biased region" description="Low complexity" evidence="2">
    <location>
        <begin position="162"/>
        <end position="176"/>
    </location>
</feature>
<protein>
    <submittedName>
        <fullName evidence="3">Uncharacterized protein</fullName>
    </submittedName>
</protein>
<evidence type="ECO:0000313" key="3">
    <source>
        <dbReference type="EMBL" id="KAL1310696.1"/>
    </source>
</evidence>
<feature type="compositionally biased region" description="Basic residues" evidence="2">
    <location>
        <begin position="292"/>
        <end position="303"/>
    </location>
</feature>
<comment type="caution">
    <text evidence="3">The sequence shown here is derived from an EMBL/GenBank/DDBJ whole genome shotgun (WGS) entry which is preliminary data.</text>
</comment>
<proteinExistence type="predicted"/>
<feature type="region of interest" description="Disordered" evidence="2">
    <location>
        <begin position="145"/>
        <end position="176"/>
    </location>
</feature>
<sequence>MCRQLFVHHGRCEHMSIIVRQCDLATSPLNTIYCENYKAARLHSDSSCAGSYCKVQEVNTERATFLLQQLRLDLSDLRKVARLHQYHGKVAALNCLQGNPVQRSREEQHLKQLKQEMKVLHGKRERLQHHIRVLRLMLGIGKPIAKELPKDPRTPSSQRDFPSTVLPTPSSLSRSPIRTVQPLAGTLEAANGDESLFGDIADVRYRSEMDCHSSPASPRSTRSGRNGNMATTGFDLDENATAAMRPVHARALSTTSQATSTLRIDVGYSPSDLVHSHPRRIALEVSNMTQRSRNRRRLRGRKEKRSEQTSMSIRRSGRLSGKDKKNYAESSDEERVELSDARAMSTEPRSRNPGIMFTRKASGRKRRAPSEEDELNMSSASDSDYSDWEESFRDSVGDGGESNIEEEQAERSPLTQRTNTRDANKRMTRTNSYKATAAALQQAKRDQTKANYVNRDSHDQQQRLTSKPKIEVASQASRTLRGTIPASSLDDHRMQHNNRTNSLRDQHQFTFIHNGPALSFTQTPPHAPSMTPNPVNHNFPSEAPAQQGLYVYPAPSNSARPCSSAPIAPMAHMLSASPSAAVQQSLGFSPHNSPAELGHRGAQSADDREGSGDLEFDDFFDMDMEG</sequence>
<dbReference type="GeneID" id="95974658"/>
<dbReference type="Proteomes" id="UP001562354">
    <property type="component" value="Unassembled WGS sequence"/>
</dbReference>
<feature type="coiled-coil region" evidence="1">
    <location>
        <begin position="103"/>
        <end position="130"/>
    </location>
</feature>
<feature type="compositionally biased region" description="Polar residues" evidence="2">
    <location>
        <begin position="582"/>
        <end position="592"/>
    </location>
</feature>
<gene>
    <name evidence="3" type="ORF">AAFC00_000955</name>
</gene>
<dbReference type="EMBL" id="JBFMKM010000003">
    <property type="protein sequence ID" value="KAL1310696.1"/>
    <property type="molecule type" value="Genomic_DNA"/>
</dbReference>
<keyword evidence="4" id="KW-1185">Reference proteome</keyword>